<accession>A0A7V9A9X2</accession>
<protein>
    <recommendedName>
        <fullName evidence="2">TadE-like domain-containing protein</fullName>
    </recommendedName>
</protein>
<evidence type="ECO:0000259" key="2">
    <source>
        <dbReference type="Pfam" id="PF07811"/>
    </source>
</evidence>
<name>A0A7V9A9X2_9BACT</name>
<dbReference type="AlphaFoldDB" id="A0A7V9A9X2"/>
<keyword evidence="1" id="KW-1133">Transmembrane helix</keyword>
<dbReference type="Proteomes" id="UP000551616">
    <property type="component" value="Unassembled WGS sequence"/>
</dbReference>
<dbReference type="RefSeq" id="WP_207399248.1">
    <property type="nucleotide sequence ID" value="NZ_JABRWO010000022.1"/>
</dbReference>
<feature type="transmembrane region" description="Helical" evidence="1">
    <location>
        <begin position="21"/>
        <end position="39"/>
    </location>
</feature>
<keyword evidence="1" id="KW-0472">Membrane</keyword>
<sequence>MQSYSYSGVRRARRGIQVLEVLLLFPVLLIATFSFFVLGPTVTVRQTVQHAAEEAAREVAKKTGTQTTTIIAEEVVDQVLAVHGLDLSMPGIRADVWEYDVIGGSIVSTELGDLSLPDPIQPNGIVDPNQDLDDPNQVIVQVTVAIGDTPIPKILSNMNFDITGRYLVHRASAFRDP</sequence>
<reference evidence="3 4" key="1">
    <citation type="submission" date="2020-05" db="EMBL/GenBank/DDBJ databases">
        <title>Bremerella alba sp. nov., a novel planctomycete isolated from the surface of the macroalga Fucus spiralis.</title>
        <authorList>
            <person name="Godinho O."/>
            <person name="Botelho R."/>
            <person name="Albuquerque L."/>
            <person name="Wiegand S."/>
            <person name="Da Costa M.S."/>
            <person name="Lobo-Da-Cunha A."/>
            <person name="Jogler C."/>
            <person name="Lage O.M."/>
        </authorList>
    </citation>
    <scope>NUCLEOTIDE SEQUENCE [LARGE SCALE GENOMIC DNA]</scope>
    <source>
        <strain evidence="3 4">FF15</strain>
    </source>
</reference>
<gene>
    <name evidence="3" type="ORF">HOV93_50980</name>
</gene>
<evidence type="ECO:0000256" key="1">
    <source>
        <dbReference type="SAM" id="Phobius"/>
    </source>
</evidence>
<evidence type="ECO:0000313" key="4">
    <source>
        <dbReference type="Proteomes" id="UP000551616"/>
    </source>
</evidence>
<keyword evidence="4" id="KW-1185">Reference proteome</keyword>
<dbReference type="Pfam" id="PF07811">
    <property type="entry name" value="TadE"/>
    <property type="match status" value="1"/>
</dbReference>
<organism evidence="3 4">
    <name type="scientific">Bremerella alba</name>
    <dbReference type="NCBI Taxonomy" id="980252"/>
    <lineage>
        <taxon>Bacteria</taxon>
        <taxon>Pseudomonadati</taxon>
        <taxon>Planctomycetota</taxon>
        <taxon>Planctomycetia</taxon>
        <taxon>Pirellulales</taxon>
        <taxon>Pirellulaceae</taxon>
        <taxon>Bremerella</taxon>
    </lineage>
</organism>
<feature type="domain" description="TadE-like" evidence="2">
    <location>
        <begin position="15"/>
        <end position="57"/>
    </location>
</feature>
<dbReference type="EMBL" id="JABRWO010000022">
    <property type="protein sequence ID" value="MBA2117892.1"/>
    <property type="molecule type" value="Genomic_DNA"/>
</dbReference>
<evidence type="ECO:0000313" key="3">
    <source>
        <dbReference type="EMBL" id="MBA2117892.1"/>
    </source>
</evidence>
<dbReference type="InterPro" id="IPR012495">
    <property type="entry name" value="TadE-like_dom"/>
</dbReference>
<comment type="caution">
    <text evidence="3">The sequence shown here is derived from an EMBL/GenBank/DDBJ whole genome shotgun (WGS) entry which is preliminary data.</text>
</comment>
<proteinExistence type="predicted"/>
<keyword evidence="1" id="KW-0812">Transmembrane</keyword>